<dbReference type="Proteomes" id="UP000298787">
    <property type="component" value="Chromosome 24"/>
</dbReference>
<reference evidence="16 17" key="1">
    <citation type="submission" date="2019-01" db="EMBL/GenBank/DDBJ databases">
        <title>Genome Assembly of Collichthys lucidus.</title>
        <authorList>
            <person name="Cai M."/>
            <person name="Xiao S."/>
        </authorList>
    </citation>
    <scope>NUCLEOTIDE SEQUENCE [LARGE SCALE GENOMIC DNA]</scope>
    <source>
        <strain evidence="16">JT15FE1705JMU</strain>
        <tissue evidence="16">Muscle</tissue>
    </source>
</reference>
<evidence type="ECO:0000256" key="1">
    <source>
        <dbReference type="ARBA" id="ARBA00001947"/>
    </source>
</evidence>
<dbReference type="NCBIfam" id="TIGR01354">
    <property type="entry name" value="cyt_deam_tetra"/>
    <property type="match status" value="1"/>
</dbReference>
<protein>
    <recommendedName>
        <fullName evidence="4">cytidine deaminase</fullName>
        <ecNumber evidence="4">3.5.4.5</ecNumber>
    </recommendedName>
    <alternativeName>
        <fullName evidence="8">Cytidine aminohydrolase</fullName>
    </alternativeName>
</protein>
<dbReference type="GO" id="GO:0008270">
    <property type="term" value="F:zinc ion binding"/>
    <property type="evidence" value="ECO:0007669"/>
    <property type="project" value="InterPro"/>
</dbReference>
<comment type="function">
    <text evidence="2">This enzyme scavenges exogenous and endogenous cytidine and 2'-deoxycytidine for UMP synthesis.</text>
</comment>
<evidence type="ECO:0000256" key="12">
    <source>
        <dbReference type="PIRSR" id="PIRSR606262-3"/>
    </source>
</evidence>
<dbReference type="GO" id="GO:0004126">
    <property type="term" value="F:cytidine deaminase activity"/>
    <property type="evidence" value="ECO:0007669"/>
    <property type="project" value="UniProtKB-EC"/>
</dbReference>
<keyword evidence="7 12" id="KW-0862">Zinc</keyword>
<feature type="binding site" evidence="12">
    <location>
        <position position="102"/>
    </location>
    <ligand>
        <name>Zn(2+)</name>
        <dbReference type="ChEBI" id="CHEBI:29105"/>
        <note>catalytic</note>
    </ligand>
</feature>
<evidence type="ECO:0000256" key="13">
    <source>
        <dbReference type="PROSITE-ProRule" id="PRU00339"/>
    </source>
</evidence>
<dbReference type="InterPro" id="IPR016193">
    <property type="entry name" value="Cytidine_deaminase-like"/>
</dbReference>
<dbReference type="PROSITE" id="PS00903">
    <property type="entry name" value="CYT_DCMP_DEAMINASES_1"/>
    <property type="match status" value="1"/>
</dbReference>
<dbReference type="InterPro" id="IPR050202">
    <property type="entry name" value="Cyt/Deoxycyt_deaminase"/>
</dbReference>
<dbReference type="GO" id="GO:0042802">
    <property type="term" value="F:identical protein binding"/>
    <property type="evidence" value="ECO:0007669"/>
    <property type="project" value="UniProtKB-ARBA"/>
</dbReference>
<sequence>MAVSSGAATTQTTKTIRVKELVSKCLQARDMAYCPYSRFPVGAAILTADGAIITGCNVENASYGLTVCAERTAIQRAVVEGHRQFTAIAVTCDIKDHFVGPCGACRQVLMEKFEKKYKKLVQKSSKDDSRDFLFYLAVANYRLKEYERALKYIRTLLRNEPGNKQALELEKLIDKALKKDGLVGMAIVGGIGLGVAGLAGLIGLAVAKGAAKS</sequence>
<feature type="repeat" description="TPR" evidence="13">
    <location>
        <begin position="130"/>
        <end position="163"/>
    </location>
</feature>
<dbReference type="Gene3D" id="1.25.40.10">
    <property type="entry name" value="Tetratricopeptide repeat domain"/>
    <property type="match status" value="1"/>
</dbReference>
<keyword evidence="14" id="KW-0472">Membrane</keyword>
<name>A0A4U5VVT5_COLLU</name>
<dbReference type="InterPro" id="IPR028061">
    <property type="entry name" value="Fis1_TPR_C"/>
</dbReference>
<dbReference type="CDD" id="cd12212">
    <property type="entry name" value="Fis1"/>
    <property type="match status" value="1"/>
</dbReference>
<dbReference type="AlphaFoldDB" id="A0A4U5VVT5"/>
<comment type="similarity">
    <text evidence="3">Belongs to the cytidine and deoxycytidylate deaminase family.</text>
</comment>
<evidence type="ECO:0000256" key="11">
    <source>
        <dbReference type="PIRSR" id="PIRSR606262-2"/>
    </source>
</evidence>
<dbReference type="GO" id="GO:0055086">
    <property type="term" value="P:nucleobase-containing small molecule metabolic process"/>
    <property type="evidence" value="ECO:0007669"/>
    <property type="project" value="UniProtKB-ARBA"/>
</dbReference>
<dbReference type="GO" id="GO:0005829">
    <property type="term" value="C:cytosol"/>
    <property type="evidence" value="ECO:0007669"/>
    <property type="project" value="TreeGrafter"/>
</dbReference>
<evidence type="ECO:0000256" key="2">
    <source>
        <dbReference type="ARBA" id="ARBA00003949"/>
    </source>
</evidence>
<dbReference type="GO" id="GO:0072527">
    <property type="term" value="P:pyrimidine-containing compound metabolic process"/>
    <property type="evidence" value="ECO:0007669"/>
    <property type="project" value="UniProtKB-ARBA"/>
</dbReference>
<dbReference type="Pfam" id="PF00383">
    <property type="entry name" value="dCMP_cyt_deam_1"/>
    <property type="match status" value="1"/>
</dbReference>
<evidence type="ECO:0000256" key="9">
    <source>
        <dbReference type="ARBA" id="ARBA00049558"/>
    </source>
</evidence>
<dbReference type="InterPro" id="IPR011990">
    <property type="entry name" value="TPR-like_helical_dom_sf"/>
</dbReference>
<feature type="domain" description="CMP/dCMP-type deaminase" evidence="15">
    <location>
        <begin position="16"/>
        <end position="139"/>
    </location>
</feature>
<evidence type="ECO:0000256" key="5">
    <source>
        <dbReference type="ARBA" id="ARBA00022723"/>
    </source>
</evidence>
<evidence type="ECO:0000256" key="4">
    <source>
        <dbReference type="ARBA" id="ARBA00012783"/>
    </source>
</evidence>
<feature type="transmembrane region" description="Helical" evidence="14">
    <location>
        <begin position="181"/>
        <end position="207"/>
    </location>
</feature>
<evidence type="ECO:0000256" key="10">
    <source>
        <dbReference type="PIRSR" id="PIRSR606262-1"/>
    </source>
</evidence>
<dbReference type="SUPFAM" id="SSF53927">
    <property type="entry name" value="Cytidine deaminase-like"/>
    <property type="match status" value="1"/>
</dbReference>
<dbReference type="InterPro" id="IPR002125">
    <property type="entry name" value="CMP_dCMP_dom"/>
</dbReference>
<comment type="catalytic activity">
    <reaction evidence="9">
        <text>cytidine + H2O + H(+) = uridine + NH4(+)</text>
        <dbReference type="Rhea" id="RHEA:16069"/>
        <dbReference type="ChEBI" id="CHEBI:15377"/>
        <dbReference type="ChEBI" id="CHEBI:15378"/>
        <dbReference type="ChEBI" id="CHEBI:16704"/>
        <dbReference type="ChEBI" id="CHEBI:17562"/>
        <dbReference type="ChEBI" id="CHEBI:28938"/>
        <dbReference type="EC" id="3.5.4.5"/>
    </reaction>
</comment>
<keyword evidence="6" id="KW-0378">Hydrolase</keyword>
<feature type="binding site" evidence="12">
    <location>
        <position position="105"/>
    </location>
    <ligand>
        <name>Zn(2+)</name>
        <dbReference type="ChEBI" id="CHEBI:29105"/>
        <note>catalytic</note>
    </ligand>
</feature>
<evidence type="ECO:0000313" key="16">
    <source>
        <dbReference type="EMBL" id="TKS92918.1"/>
    </source>
</evidence>
<evidence type="ECO:0000256" key="7">
    <source>
        <dbReference type="ARBA" id="ARBA00022833"/>
    </source>
</evidence>
<dbReference type="PANTHER" id="PTHR11644">
    <property type="entry name" value="CYTIDINE DEAMINASE"/>
    <property type="match status" value="1"/>
</dbReference>
<dbReference type="InterPro" id="IPR006262">
    <property type="entry name" value="Cyt_deam_tetra"/>
</dbReference>
<keyword evidence="14" id="KW-0812">Transmembrane</keyword>
<feature type="binding site" evidence="12">
    <location>
        <position position="68"/>
    </location>
    <ligand>
        <name>Zn(2+)</name>
        <dbReference type="ChEBI" id="CHEBI:29105"/>
        <note>catalytic</note>
    </ligand>
</feature>
<proteinExistence type="inferred from homology"/>
<dbReference type="SUPFAM" id="SSF48452">
    <property type="entry name" value="TPR-like"/>
    <property type="match status" value="1"/>
</dbReference>
<gene>
    <name evidence="16" type="ORF">D9C73_027095</name>
</gene>
<feature type="binding site" evidence="11">
    <location>
        <begin position="57"/>
        <end position="63"/>
    </location>
    <ligand>
        <name>substrate</name>
    </ligand>
</feature>
<dbReference type="Gene3D" id="3.40.140.10">
    <property type="entry name" value="Cytidine Deaminase, domain 2"/>
    <property type="match status" value="1"/>
</dbReference>
<feature type="active site" description="Proton donor" evidence="10">
    <location>
        <position position="70"/>
    </location>
</feature>
<evidence type="ECO:0000256" key="6">
    <source>
        <dbReference type="ARBA" id="ARBA00022801"/>
    </source>
</evidence>
<dbReference type="CDD" id="cd01283">
    <property type="entry name" value="cytidine_deaminase"/>
    <property type="match status" value="1"/>
</dbReference>
<keyword evidence="17" id="KW-1185">Reference proteome</keyword>
<dbReference type="NCBIfam" id="NF004064">
    <property type="entry name" value="PRK05578.1"/>
    <property type="match status" value="1"/>
</dbReference>
<evidence type="ECO:0000256" key="8">
    <source>
        <dbReference type="ARBA" id="ARBA00032005"/>
    </source>
</evidence>
<comment type="cofactor">
    <cofactor evidence="1 12">
        <name>Zn(2+)</name>
        <dbReference type="ChEBI" id="CHEBI:29105"/>
    </cofactor>
</comment>
<dbReference type="STRING" id="240159.A0A4U5VVT5"/>
<evidence type="ECO:0000313" key="17">
    <source>
        <dbReference type="Proteomes" id="UP000298787"/>
    </source>
</evidence>
<dbReference type="InterPro" id="IPR016192">
    <property type="entry name" value="APOBEC/CMP_deaminase_Zn-bd"/>
</dbReference>
<evidence type="ECO:0000259" key="15">
    <source>
        <dbReference type="PROSITE" id="PS51747"/>
    </source>
</evidence>
<keyword evidence="14" id="KW-1133">Transmembrane helix</keyword>
<evidence type="ECO:0000256" key="14">
    <source>
        <dbReference type="SAM" id="Phobius"/>
    </source>
</evidence>
<dbReference type="EMBL" id="CM014101">
    <property type="protein sequence ID" value="TKS92918.1"/>
    <property type="molecule type" value="Genomic_DNA"/>
</dbReference>
<dbReference type="PROSITE" id="PS50005">
    <property type="entry name" value="TPR"/>
    <property type="match status" value="1"/>
</dbReference>
<evidence type="ECO:0000256" key="3">
    <source>
        <dbReference type="ARBA" id="ARBA00006576"/>
    </source>
</evidence>
<dbReference type="PANTHER" id="PTHR11644:SF26">
    <property type="entry name" value="CYTIDINE DEAMINASE"/>
    <property type="match status" value="1"/>
</dbReference>
<dbReference type="FunFam" id="3.40.140.10:FF:000008">
    <property type="entry name" value="Cytidine deaminase"/>
    <property type="match status" value="1"/>
</dbReference>
<dbReference type="PROSITE" id="PS51747">
    <property type="entry name" value="CYT_DCMP_DEAMINASES_2"/>
    <property type="match status" value="1"/>
</dbReference>
<dbReference type="EC" id="3.5.4.5" evidence="4"/>
<dbReference type="Pfam" id="PF14853">
    <property type="entry name" value="Fis1_TPR_C"/>
    <property type="match status" value="1"/>
</dbReference>
<organism evidence="16 17">
    <name type="scientific">Collichthys lucidus</name>
    <name type="common">Big head croaker</name>
    <name type="synonym">Sciaena lucida</name>
    <dbReference type="NCBI Taxonomy" id="240159"/>
    <lineage>
        <taxon>Eukaryota</taxon>
        <taxon>Metazoa</taxon>
        <taxon>Chordata</taxon>
        <taxon>Craniata</taxon>
        <taxon>Vertebrata</taxon>
        <taxon>Euteleostomi</taxon>
        <taxon>Actinopterygii</taxon>
        <taxon>Neopterygii</taxon>
        <taxon>Teleostei</taxon>
        <taxon>Neoteleostei</taxon>
        <taxon>Acanthomorphata</taxon>
        <taxon>Eupercaria</taxon>
        <taxon>Sciaenidae</taxon>
        <taxon>Collichthys</taxon>
    </lineage>
</organism>
<keyword evidence="13" id="KW-0802">TPR repeat</keyword>
<keyword evidence="5 12" id="KW-0479">Metal-binding</keyword>
<accession>A0A4U5VVT5</accession>
<dbReference type="InterPro" id="IPR033745">
    <property type="entry name" value="Fis1_cytosol"/>
</dbReference>
<dbReference type="InterPro" id="IPR019734">
    <property type="entry name" value="TPR_rpt"/>
</dbReference>